<dbReference type="InterPro" id="IPR050579">
    <property type="entry name" value="PMP-22/EMP/MP20-like"/>
</dbReference>
<keyword evidence="4 5" id="KW-0472">Membrane</keyword>
<gene>
    <name evidence="7" type="primary">LOC109468394</name>
</gene>
<keyword evidence="2 5" id="KW-0812">Transmembrane</keyword>
<evidence type="ECO:0000256" key="5">
    <source>
        <dbReference type="SAM" id="Phobius"/>
    </source>
</evidence>
<evidence type="ECO:0000256" key="3">
    <source>
        <dbReference type="ARBA" id="ARBA00022989"/>
    </source>
</evidence>
<dbReference type="Proteomes" id="UP000515135">
    <property type="component" value="Unplaced"/>
</dbReference>
<comment type="subcellular location">
    <subcellularLocation>
        <location evidence="1">Membrane</location>
        <topology evidence="1">Multi-pass membrane protein</topology>
    </subcellularLocation>
</comment>
<accession>A0A6P4YCQ6</accession>
<name>A0A6P4YCQ6_BRABE</name>
<evidence type="ECO:0000256" key="1">
    <source>
        <dbReference type="ARBA" id="ARBA00004141"/>
    </source>
</evidence>
<feature type="transmembrane region" description="Helical" evidence="5">
    <location>
        <begin position="7"/>
        <end position="29"/>
    </location>
</feature>
<dbReference type="PANTHER" id="PTHR10671:SF34">
    <property type="entry name" value="PROTEIN NKG7"/>
    <property type="match status" value="1"/>
</dbReference>
<dbReference type="GO" id="GO:0005886">
    <property type="term" value="C:plasma membrane"/>
    <property type="evidence" value="ECO:0007669"/>
    <property type="project" value="TreeGrafter"/>
</dbReference>
<dbReference type="KEGG" id="bbel:109468394"/>
<evidence type="ECO:0000313" key="6">
    <source>
        <dbReference type="Proteomes" id="UP000515135"/>
    </source>
</evidence>
<evidence type="ECO:0000313" key="7">
    <source>
        <dbReference type="RefSeq" id="XP_019622203.1"/>
    </source>
</evidence>
<sequence length="166" mass="17328">MNKILAFGIGSSVIGMVLFVVGIVTPGWASAEGLGVKSETGLWQVCDTALGAKVCTAYNIGQLSSTFNATRAFAVIGASLVLTGVAGTCFSMKKNSKKKQEGRRLPDHCCSAIFTSENVATSIQGVSTSFGYSFYLIWVQAFFTIGGGGAIIVAGHRDVELEAQTS</sequence>
<evidence type="ECO:0000256" key="4">
    <source>
        <dbReference type="ARBA" id="ARBA00023136"/>
    </source>
</evidence>
<dbReference type="AlphaFoldDB" id="A0A6P4YCQ6"/>
<dbReference type="RefSeq" id="XP_019622203.1">
    <property type="nucleotide sequence ID" value="XM_019766644.1"/>
</dbReference>
<organism evidence="6 7">
    <name type="scientific">Branchiostoma belcheri</name>
    <name type="common">Amphioxus</name>
    <dbReference type="NCBI Taxonomy" id="7741"/>
    <lineage>
        <taxon>Eukaryota</taxon>
        <taxon>Metazoa</taxon>
        <taxon>Chordata</taxon>
        <taxon>Cephalochordata</taxon>
        <taxon>Leptocardii</taxon>
        <taxon>Amphioxiformes</taxon>
        <taxon>Branchiostomatidae</taxon>
        <taxon>Branchiostoma</taxon>
    </lineage>
</organism>
<keyword evidence="6" id="KW-1185">Reference proteome</keyword>
<proteinExistence type="predicted"/>
<keyword evidence="3 5" id="KW-1133">Transmembrane helix</keyword>
<reference evidence="7" key="1">
    <citation type="submission" date="2025-08" db="UniProtKB">
        <authorList>
            <consortium name="RefSeq"/>
        </authorList>
    </citation>
    <scope>IDENTIFICATION</scope>
    <source>
        <tissue evidence="7">Gonad</tissue>
    </source>
</reference>
<feature type="transmembrane region" description="Helical" evidence="5">
    <location>
        <begin position="72"/>
        <end position="90"/>
    </location>
</feature>
<dbReference type="PANTHER" id="PTHR10671">
    <property type="entry name" value="EPITHELIAL MEMBRANE PROTEIN-RELATED"/>
    <property type="match status" value="1"/>
</dbReference>
<protein>
    <submittedName>
        <fullName evidence="7">Uncharacterized protein LOC109468394</fullName>
    </submittedName>
</protein>
<dbReference type="GeneID" id="109468394"/>
<evidence type="ECO:0000256" key="2">
    <source>
        <dbReference type="ARBA" id="ARBA00022692"/>
    </source>
</evidence>
<dbReference type="Gene3D" id="1.20.140.150">
    <property type="match status" value="1"/>
</dbReference>